<keyword evidence="5 7" id="KW-1133">Transmembrane helix</keyword>
<keyword evidence="4" id="KW-0256">Endoplasmic reticulum</keyword>
<sequence length="125" mass="14074">MKTIEEKLFRRENNNSPKIFLPFLAALVSGYLIFPSSWYFFCFPLSPPLKAVKLSQSSAFICLILDDTTSRRLAERKVEKFQKNITKRGVVSETSTKKGKDYPVGPVLLGFFVFVVVGSCKILGS</sequence>
<gene>
    <name evidence="8" type="ORF">J1N35_026544</name>
</gene>
<keyword evidence="3 7" id="KW-0812">Transmembrane</keyword>
<accession>A0A9D3V9F3</accession>
<name>A0A9D3V9F3_9ROSI</name>
<comment type="similarity">
    <text evidence="2">Belongs to the RAMP4 family.</text>
</comment>
<keyword evidence="9" id="KW-1185">Reference proteome</keyword>
<feature type="transmembrane region" description="Helical" evidence="7">
    <location>
        <begin position="20"/>
        <end position="41"/>
    </location>
</feature>
<evidence type="ECO:0000256" key="2">
    <source>
        <dbReference type="ARBA" id="ARBA00005500"/>
    </source>
</evidence>
<dbReference type="OrthoDB" id="16679at2759"/>
<dbReference type="EMBL" id="JAIQCV010000008">
    <property type="protein sequence ID" value="KAH1074216.1"/>
    <property type="molecule type" value="Genomic_DNA"/>
</dbReference>
<evidence type="ECO:0008006" key="10">
    <source>
        <dbReference type="Google" id="ProtNLM"/>
    </source>
</evidence>
<comment type="caution">
    <text evidence="8">The sequence shown here is derived from an EMBL/GenBank/DDBJ whole genome shotgun (WGS) entry which is preliminary data.</text>
</comment>
<evidence type="ECO:0000313" key="8">
    <source>
        <dbReference type="EMBL" id="KAH1074216.1"/>
    </source>
</evidence>
<protein>
    <recommendedName>
        <fullName evidence="10">Stress-associated endoplasmic reticulum protein</fullName>
    </recommendedName>
</protein>
<evidence type="ECO:0000256" key="6">
    <source>
        <dbReference type="ARBA" id="ARBA00023136"/>
    </source>
</evidence>
<dbReference type="GO" id="GO:0030968">
    <property type="term" value="P:endoplasmic reticulum unfolded protein response"/>
    <property type="evidence" value="ECO:0007669"/>
    <property type="project" value="TreeGrafter"/>
</dbReference>
<evidence type="ECO:0000256" key="1">
    <source>
        <dbReference type="ARBA" id="ARBA00004389"/>
    </source>
</evidence>
<organism evidence="8 9">
    <name type="scientific">Gossypium stocksii</name>
    <dbReference type="NCBI Taxonomy" id="47602"/>
    <lineage>
        <taxon>Eukaryota</taxon>
        <taxon>Viridiplantae</taxon>
        <taxon>Streptophyta</taxon>
        <taxon>Embryophyta</taxon>
        <taxon>Tracheophyta</taxon>
        <taxon>Spermatophyta</taxon>
        <taxon>Magnoliopsida</taxon>
        <taxon>eudicotyledons</taxon>
        <taxon>Gunneridae</taxon>
        <taxon>Pentapetalae</taxon>
        <taxon>rosids</taxon>
        <taxon>malvids</taxon>
        <taxon>Malvales</taxon>
        <taxon>Malvaceae</taxon>
        <taxon>Malvoideae</taxon>
        <taxon>Gossypium</taxon>
    </lineage>
</organism>
<evidence type="ECO:0000256" key="7">
    <source>
        <dbReference type="SAM" id="Phobius"/>
    </source>
</evidence>
<dbReference type="InterPro" id="IPR010580">
    <property type="entry name" value="ER_stress-assoc"/>
</dbReference>
<dbReference type="Proteomes" id="UP000828251">
    <property type="component" value="Unassembled WGS sequence"/>
</dbReference>
<reference evidence="8 9" key="1">
    <citation type="journal article" date="2021" name="Plant Biotechnol. J.">
        <title>Multi-omics assisted identification of the key and species-specific regulatory components of drought-tolerant mechanisms in Gossypium stocksii.</title>
        <authorList>
            <person name="Yu D."/>
            <person name="Ke L."/>
            <person name="Zhang D."/>
            <person name="Wu Y."/>
            <person name="Sun Y."/>
            <person name="Mei J."/>
            <person name="Sun J."/>
            <person name="Sun Y."/>
        </authorList>
    </citation>
    <scope>NUCLEOTIDE SEQUENCE [LARGE SCALE GENOMIC DNA]</scope>
    <source>
        <strain evidence="9">cv. E1</strain>
        <tissue evidence="8">Leaf</tissue>
    </source>
</reference>
<dbReference type="GO" id="GO:0005789">
    <property type="term" value="C:endoplasmic reticulum membrane"/>
    <property type="evidence" value="ECO:0007669"/>
    <property type="project" value="UniProtKB-SubCell"/>
</dbReference>
<evidence type="ECO:0000256" key="5">
    <source>
        <dbReference type="ARBA" id="ARBA00022989"/>
    </source>
</evidence>
<evidence type="ECO:0000313" key="9">
    <source>
        <dbReference type="Proteomes" id="UP000828251"/>
    </source>
</evidence>
<evidence type="ECO:0000256" key="4">
    <source>
        <dbReference type="ARBA" id="ARBA00022824"/>
    </source>
</evidence>
<dbReference type="PANTHER" id="PTHR15601:SF23">
    <property type="entry name" value="STRESS ASSOCIATED ENDOPLASMIC RETICULUM PROTEIN"/>
    <property type="match status" value="1"/>
</dbReference>
<feature type="transmembrane region" description="Helical" evidence="7">
    <location>
        <begin position="104"/>
        <end position="124"/>
    </location>
</feature>
<dbReference type="PANTHER" id="PTHR15601">
    <property type="entry name" value="STRESS ASSOCIATED ENDOPLASMIC RETICULUM PROTEIN SERP1/RAMP4"/>
    <property type="match status" value="1"/>
</dbReference>
<keyword evidence="6 7" id="KW-0472">Membrane</keyword>
<proteinExistence type="inferred from homology"/>
<comment type="subcellular location">
    <subcellularLocation>
        <location evidence="1">Endoplasmic reticulum membrane</location>
        <topology evidence="1">Single-pass membrane protein</topology>
    </subcellularLocation>
</comment>
<evidence type="ECO:0000256" key="3">
    <source>
        <dbReference type="ARBA" id="ARBA00022692"/>
    </source>
</evidence>
<dbReference type="Pfam" id="PF06624">
    <property type="entry name" value="RAMP4"/>
    <property type="match status" value="1"/>
</dbReference>
<dbReference type="AlphaFoldDB" id="A0A9D3V9F3"/>